<dbReference type="RefSeq" id="WP_112531829.1">
    <property type="nucleotide sequence ID" value="NZ_JACHXN010000007.1"/>
</dbReference>
<feature type="compositionally biased region" description="Basic and acidic residues" evidence="1">
    <location>
        <begin position="557"/>
        <end position="567"/>
    </location>
</feature>
<dbReference type="EMBL" id="JACHXN010000007">
    <property type="protein sequence ID" value="MBB3146372.1"/>
    <property type="molecule type" value="Genomic_DNA"/>
</dbReference>
<dbReference type="SUPFAM" id="SSF53067">
    <property type="entry name" value="Actin-like ATPase domain"/>
    <property type="match status" value="1"/>
</dbReference>
<feature type="region of interest" description="Disordered" evidence="1">
    <location>
        <begin position="530"/>
        <end position="594"/>
    </location>
</feature>
<dbReference type="InterPro" id="IPR009377">
    <property type="entry name" value="EutA"/>
</dbReference>
<evidence type="ECO:0000313" key="3">
    <source>
        <dbReference type="Proteomes" id="UP000554520"/>
    </source>
</evidence>
<keyword evidence="3" id="KW-1185">Reference proteome</keyword>
<gene>
    <name evidence="2" type="ORF">FHS21_002787</name>
</gene>
<protein>
    <submittedName>
        <fullName evidence="2">Ethanolamine utilization protein EutA</fullName>
    </submittedName>
</protein>
<comment type="caution">
    <text evidence="2">The sequence shown here is derived from an EMBL/GenBank/DDBJ whole genome shotgun (WGS) entry which is preliminary data.</text>
</comment>
<evidence type="ECO:0000256" key="1">
    <source>
        <dbReference type="SAM" id="MobiDB-lite"/>
    </source>
</evidence>
<dbReference type="InterPro" id="IPR043129">
    <property type="entry name" value="ATPase_NBD"/>
</dbReference>
<proteinExistence type="predicted"/>
<organism evidence="2 3">
    <name type="scientific">Phyllobacterium trifolii</name>
    <dbReference type="NCBI Taxonomy" id="300193"/>
    <lineage>
        <taxon>Bacteria</taxon>
        <taxon>Pseudomonadati</taxon>
        <taxon>Pseudomonadota</taxon>
        <taxon>Alphaproteobacteria</taxon>
        <taxon>Hyphomicrobiales</taxon>
        <taxon>Phyllobacteriaceae</taxon>
        <taxon>Phyllobacterium</taxon>
    </lineage>
</organism>
<evidence type="ECO:0000313" key="2">
    <source>
        <dbReference type="EMBL" id="MBB3146372.1"/>
    </source>
</evidence>
<feature type="compositionally biased region" description="Basic and acidic residues" evidence="1">
    <location>
        <begin position="584"/>
        <end position="594"/>
    </location>
</feature>
<feature type="compositionally biased region" description="Basic and acidic residues" evidence="1">
    <location>
        <begin position="23"/>
        <end position="39"/>
    </location>
</feature>
<feature type="region of interest" description="Disordered" evidence="1">
    <location>
        <begin position="23"/>
        <end position="45"/>
    </location>
</feature>
<dbReference type="AlphaFoldDB" id="A0A839UBS6"/>
<name>A0A839UBS6_9HYPH</name>
<sequence>MIDRDKQGAEGGHTLNDHLYDDTLAHEHGPDADHDHDDYGPPEPLSSNPIWVQDNVFLASVGIDIGSSGTQVIFSKIHLRRSGEDLTSRYIIVSRETLYQSPVRFTPYESEALIDARALGEIIDDAYAAAQLSPDAIDTGAVILTGEALRRENANAIASILAVQGGQFVCAAAGHHMEAMLAAYGSGAARRSFDQGTRLLNIDIGGGTTKLALVDHGRILATAAFHVGGRLQVVDEGGRIIRLDPAGRHHAQRAGFDWSEGDRIDVGDLDRVASIMADTLIAAIVSRDPGEEVAHLFLTDRLPELGDLDGVVFSGGVGEFVYGRESRDFGDLGSRLGGALRFRLDNGAMPWPLVEAGECIRATALGASEYSIQLSGNTCFLSDPGTLLPQRNLQVLRPPVDLSKEIDAVRIGQMIQRHLQMFEVVAASPNVALAFEWGGTPEYARIRALAEAIETGLRVLIDAGQPLFVMLDGDIAMTLGAILKEELGVPGEVLVLDGLALRDFDFVDLGRLRLPSRTVPVTVKSLVFNESASSPGKPQRLHHRERVNTVHSHSHATHHDDHHDHGSDHHHHHHDHSHSTPSELRTDVATKESR</sequence>
<dbReference type="Proteomes" id="UP000554520">
    <property type="component" value="Unassembled WGS sequence"/>
</dbReference>
<accession>A0A839UBS6</accession>
<reference evidence="2 3" key="1">
    <citation type="submission" date="2020-08" db="EMBL/GenBank/DDBJ databases">
        <title>Genomic Encyclopedia of Type Strains, Phase III (KMG-III): the genomes of soil and plant-associated and newly described type strains.</title>
        <authorList>
            <person name="Whitman W."/>
        </authorList>
    </citation>
    <scope>NUCLEOTIDE SEQUENCE [LARGE SCALE GENOMIC DNA]</scope>
    <source>
        <strain evidence="2 3">CECT 7015</strain>
    </source>
</reference>
<dbReference type="Pfam" id="PF06277">
    <property type="entry name" value="EutA"/>
    <property type="match status" value="1"/>
</dbReference>